<dbReference type="GO" id="GO:0008170">
    <property type="term" value="F:N-methyltransferase activity"/>
    <property type="evidence" value="ECO:0007669"/>
    <property type="project" value="InterPro"/>
</dbReference>
<dbReference type="InterPro" id="IPR029063">
    <property type="entry name" value="SAM-dependent_MTases_sf"/>
</dbReference>
<proteinExistence type="inferred from homology"/>
<evidence type="ECO:0000313" key="7">
    <source>
        <dbReference type="Proteomes" id="UP000886748"/>
    </source>
</evidence>
<reference evidence="6" key="1">
    <citation type="submission" date="2020-10" db="EMBL/GenBank/DDBJ databases">
        <authorList>
            <person name="Gilroy R."/>
        </authorList>
    </citation>
    <scope>NUCLEOTIDE SEQUENCE</scope>
    <source>
        <strain evidence="6">CHK154-7741</strain>
    </source>
</reference>
<dbReference type="GO" id="GO:0032259">
    <property type="term" value="P:methylation"/>
    <property type="evidence" value="ECO:0007669"/>
    <property type="project" value="UniProtKB-KW"/>
</dbReference>
<dbReference type="SUPFAM" id="SSF53335">
    <property type="entry name" value="S-adenosyl-L-methionine-dependent methyltransferases"/>
    <property type="match status" value="2"/>
</dbReference>
<reference evidence="6" key="2">
    <citation type="journal article" date="2021" name="PeerJ">
        <title>Extensive microbial diversity within the chicken gut microbiome revealed by metagenomics and culture.</title>
        <authorList>
            <person name="Gilroy R."/>
            <person name="Ravi A."/>
            <person name="Getino M."/>
            <person name="Pursley I."/>
            <person name="Horton D.L."/>
            <person name="Alikhan N.F."/>
            <person name="Baker D."/>
            <person name="Gharbi K."/>
            <person name="Hall N."/>
            <person name="Watson M."/>
            <person name="Adriaenssens E.M."/>
            <person name="Foster-Nyarko E."/>
            <person name="Jarju S."/>
            <person name="Secka A."/>
            <person name="Antonio M."/>
            <person name="Oren A."/>
            <person name="Chaudhuri R.R."/>
            <person name="La Ragione R."/>
            <person name="Hildebrand F."/>
            <person name="Pallen M.J."/>
        </authorList>
    </citation>
    <scope>NUCLEOTIDE SEQUENCE</scope>
    <source>
        <strain evidence="6">CHK154-7741</strain>
    </source>
</reference>
<comment type="caution">
    <text evidence="6">The sequence shown here is derived from an EMBL/GenBank/DDBJ whole genome shotgun (WGS) entry which is preliminary data.</text>
</comment>
<feature type="domain" description="DNA methylase N-4/N-6" evidence="5">
    <location>
        <begin position="37"/>
        <end position="125"/>
    </location>
</feature>
<dbReference type="InterPro" id="IPR002941">
    <property type="entry name" value="DNA_methylase_N4/N6"/>
</dbReference>
<evidence type="ECO:0000256" key="4">
    <source>
        <dbReference type="RuleBase" id="RU362026"/>
    </source>
</evidence>
<dbReference type="EMBL" id="DVOD01000057">
    <property type="protein sequence ID" value="HIU93031.1"/>
    <property type="molecule type" value="Genomic_DNA"/>
</dbReference>
<evidence type="ECO:0000256" key="3">
    <source>
        <dbReference type="ARBA" id="ARBA00022747"/>
    </source>
</evidence>
<keyword evidence="2" id="KW-0808">Transferase</keyword>
<evidence type="ECO:0000313" key="6">
    <source>
        <dbReference type="EMBL" id="HIU93031.1"/>
    </source>
</evidence>
<gene>
    <name evidence="6" type="ORF">IAD26_07870</name>
</gene>
<keyword evidence="3" id="KW-0680">Restriction system</keyword>
<dbReference type="AlphaFoldDB" id="A0A9D1N1N7"/>
<sequence>MAVKKSNLKTKTKVTQTPDLKVVTKPKTLTKPYNDIDLNNWKDYSHVLTDTLWEFNSREKGNGHSYDYHGNYIPQIAQQLYERYTKKGDIVLDLFFGSGTSGIEAVNMGRRCIGVELKQEMVDYVSEKFDNKTLVTDVNIICGDSASSDIGYKIQDRLEVMGREKAQFLVLHPPYDDIIKFSDKKEDLSNCETTEEFYDLFEEVARNGYDKLEKGRFAALIIGDKYAKGQYYPLSFGCMERMNRAGFITKAIIVKNIEGNEKAKGKQANLWRYRALYGGFYIFKHEYIMIFQKPIK</sequence>
<dbReference type="Proteomes" id="UP000886748">
    <property type="component" value="Unassembled WGS sequence"/>
</dbReference>
<accession>A0A9D1N1N7</accession>
<dbReference type="Gene3D" id="3.40.50.150">
    <property type="entry name" value="Vaccinia Virus protein VP39"/>
    <property type="match status" value="2"/>
</dbReference>
<evidence type="ECO:0000259" key="5">
    <source>
        <dbReference type="Pfam" id="PF01555"/>
    </source>
</evidence>
<dbReference type="GO" id="GO:0009307">
    <property type="term" value="P:DNA restriction-modification system"/>
    <property type="evidence" value="ECO:0007669"/>
    <property type="project" value="UniProtKB-KW"/>
</dbReference>
<keyword evidence="1 6" id="KW-0489">Methyltransferase</keyword>
<dbReference type="InterPro" id="IPR001091">
    <property type="entry name" value="RM_Methyltransferase"/>
</dbReference>
<evidence type="ECO:0000256" key="1">
    <source>
        <dbReference type="ARBA" id="ARBA00022603"/>
    </source>
</evidence>
<dbReference type="Pfam" id="PF01555">
    <property type="entry name" value="N6_N4_Mtase"/>
    <property type="match status" value="1"/>
</dbReference>
<organism evidence="6 7">
    <name type="scientific">Candidatus Limenecus avicola</name>
    <dbReference type="NCBI Taxonomy" id="2840847"/>
    <lineage>
        <taxon>Bacteria</taxon>
        <taxon>Bacillati</taxon>
        <taxon>Bacillota</taxon>
        <taxon>Clostridia</taxon>
        <taxon>Eubacteriales</taxon>
        <taxon>Clostridiaceae</taxon>
        <taxon>Clostridiaceae incertae sedis</taxon>
        <taxon>Candidatus Limenecus</taxon>
    </lineage>
</organism>
<dbReference type="EC" id="2.1.1.-" evidence="4"/>
<protein>
    <recommendedName>
        <fullName evidence="4">Methyltransferase</fullName>
        <ecNumber evidence="4">2.1.1.-</ecNumber>
    </recommendedName>
</protein>
<evidence type="ECO:0000256" key="2">
    <source>
        <dbReference type="ARBA" id="ARBA00022679"/>
    </source>
</evidence>
<comment type="similarity">
    <text evidence="4">Belongs to the N(4)/N(6)-methyltransferase family.</text>
</comment>
<name>A0A9D1N1N7_9CLOT</name>
<dbReference type="GO" id="GO:0003677">
    <property type="term" value="F:DNA binding"/>
    <property type="evidence" value="ECO:0007669"/>
    <property type="project" value="InterPro"/>
</dbReference>
<dbReference type="PRINTS" id="PR00508">
    <property type="entry name" value="S21N4MTFRASE"/>
</dbReference>